<evidence type="ECO:0000313" key="1">
    <source>
        <dbReference type="EMBL" id="KAI4303157.1"/>
    </source>
</evidence>
<keyword evidence="2" id="KW-1185">Reference proteome</keyword>
<organism evidence="1 2">
    <name type="scientific">Melastoma candidum</name>
    <dbReference type="NCBI Taxonomy" id="119954"/>
    <lineage>
        <taxon>Eukaryota</taxon>
        <taxon>Viridiplantae</taxon>
        <taxon>Streptophyta</taxon>
        <taxon>Embryophyta</taxon>
        <taxon>Tracheophyta</taxon>
        <taxon>Spermatophyta</taxon>
        <taxon>Magnoliopsida</taxon>
        <taxon>eudicotyledons</taxon>
        <taxon>Gunneridae</taxon>
        <taxon>Pentapetalae</taxon>
        <taxon>rosids</taxon>
        <taxon>malvids</taxon>
        <taxon>Myrtales</taxon>
        <taxon>Melastomataceae</taxon>
        <taxon>Melastomatoideae</taxon>
        <taxon>Melastomateae</taxon>
        <taxon>Melastoma</taxon>
    </lineage>
</organism>
<name>A0ACB9L1C3_9MYRT</name>
<proteinExistence type="predicted"/>
<evidence type="ECO:0000313" key="2">
    <source>
        <dbReference type="Proteomes" id="UP001057402"/>
    </source>
</evidence>
<accession>A0ACB9L1C3</accession>
<sequence>MMAFCSGIRLWTCAIILYFCFTTGYTSYDTPQVGEGGGYGSQVGQQGGFGQLGGFGQAGGSGTPQIITKALSCFGDKYIYQSCEESYRLDQSGELHVPPQYVNEYCDGPCQKETNLVLHCLQGIFANFIFYNKATIGIIKDTIHEGCSYGPERGNFDVAEHLQADSAFATVSTHRVILSFVSVVVGFFFIL</sequence>
<reference evidence="2" key="1">
    <citation type="journal article" date="2023" name="Front. Plant Sci.">
        <title>Chromosomal-level genome assembly of Melastoma candidum provides insights into trichome evolution.</title>
        <authorList>
            <person name="Zhong Y."/>
            <person name="Wu W."/>
            <person name="Sun C."/>
            <person name="Zou P."/>
            <person name="Liu Y."/>
            <person name="Dai S."/>
            <person name="Zhou R."/>
        </authorList>
    </citation>
    <scope>NUCLEOTIDE SEQUENCE [LARGE SCALE GENOMIC DNA]</scope>
</reference>
<dbReference type="EMBL" id="CM042891">
    <property type="protein sequence ID" value="KAI4303157.1"/>
    <property type="molecule type" value="Genomic_DNA"/>
</dbReference>
<dbReference type="Proteomes" id="UP001057402">
    <property type="component" value="Chromosome 12"/>
</dbReference>
<comment type="caution">
    <text evidence="1">The sequence shown here is derived from an EMBL/GenBank/DDBJ whole genome shotgun (WGS) entry which is preliminary data.</text>
</comment>
<gene>
    <name evidence="1" type="ORF">MLD38_038820</name>
</gene>
<protein>
    <submittedName>
        <fullName evidence="1">Uncharacterized protein</fullName>
    </submittedName>
</protein>